<protein>
    <submittedName>
        <fullName evidence="2">XRE family transcriptional regulator</fullName>
    </submittedName>
</protein>
<dbReference type="SMART" id="SM00530">
    <property type="entry name" value="HTH_XRE"/>
    <property type="match status" value="1"/>
</dbReference>
<sequence length="282" mass="30906">MPSSPSSSVQQAREALAGRLREIRLDAGLSARALAVAAGWHESKTSRIENAKTQPSDADIKIWCSVCEANDQVGDLIASSRAVASMYVEWRRVQRTGLERLQKSSIPLYERTRRFRFYHSLLIPGLFQTAGYVGALMAAISTFREIPDDIEQAVAVRMERQKVLHSGARFAVLVEQSVLYYQVGDAEVMAGQLDHLISMAALPSVSLGVIPFATGGRPVWPLEGFSVFDDHQVNVELLSAMVTVTQPREIALYVKAFGRLADMAVYGGAVRSLIAAAIDDLR</sequence>
<proteinExistence type="predicted"/>
<dbReference type="Pfam" id="PF19054">
    <property type="entry name" value="DUF5753"/>
    <property type="match status" value="1"/>
</dbReference>
<dbReference type="CDD" id="cd00093">
    <property type="entry name" value="HTH_XRE"/>
    <property type="match status" value="1"/>
</dbReference>
<organism evidence="2 3">
    <name type="scientific">Sphaerisporangium album</name>
    <dbReference type="NCBI Taxonomy" id="509200"/>
    <lineage>
        <taxon>Bacteria</taxon>
        <taxon>Bacillati</taxon>
        <taxon>Actinomycetota</taxon>
        <taxon>Actinomycetes</taxon>
        <taxon>Streptosporangiales</taxon>
        <taxon>Streptosporangiaceae</taxon>
        <taxon>Sphaerisporangium</taxon>
    </lineage>
</organism>
<dbReference type="PROSITE" id="PS50943">
    <property type="entry name" value="HTH_CROC1"/>
    <property type="match status" value="1"/>
</dbReference>
<feature type="domain" description="HTH cro/C1-type" evidence="1">
    <location>
        <begin position="20"/>
        <end position="76"/>
    </location>
</feature>
<evidence type="ECO:0000259" key="1">
    <source>
        <dbReference type="PROSITE" id="PS50943"/>
    </source>
</evidence>
<dbReference type="AlphaFoldDB" id="A0A367FIZ4"/>
<dbReference type="InterPro" id="IPR043917">
    <property type="entry name" value="DUF5753"/>
</dbReference>
<dbReference type="Proteomes" id="UP000253094">
    <property type="component" value="Unassembled WGS sequence"/>
</dbReference>
<dbReference type="OrthoDB" id="4966777at2"/>
<dbReference type="GO" id="GO:0003677">
    <property type="term" value="F:DNA binding"/>
    <property type="evidence" value="ECO:0007669"/>
    <property type="project" value="InterPro"/>
</dbReference>
<dbReference type="InterPro" id="IPR010982">
    <property type="entry name" value="Lambda_DNA-bd_dom_sf"/>
</dbReference>
<dbReference type="Pfam" id="PF13560">
    <property type="entry name" value="HTH_31"/>
    <property type="match status" value="1"/>
</dbReference>
<evidence type="ECO:0000313" key="3">
    <source>
        <dbReference type="Proteomes" id="UP000253094"/>
    </source>
</evidence>
<gene>
    <name evidence="2" type="ORF">DQ384_19685</name>
</gene>
<keyword evidence="3" id="KW-1185">Reference proteome</keyword>
<reference evidence="2 3" key="1">
    <citation type="submission" date="2018-06" db="EMBL/GenBank/DDBJ databases">
        <title>Sphaerisporangium craniellae sp. nov., isolated from a marine sponge in the South China Sea.</title>
        <authorList>
            <person name="Li L."/>
        </authorList>
    </citation>
    <scope>NUCLEOTIDE SEQUENCE [LARGE SCALE GENOMIC DNA]</scope>
    <source>
        <strain evidence="2 3">CCTCC AA 208026</strain>
    </source>
</reference>
<dbReference type="RefSeq" id="WP_114030301.1">
    <property type="nucleotide sequence ID" value="NZ_QOIL01000010.1"/>
</dbReference>
<dbReference type="Gene3D" id="1.10.260.40">
    <property type="entry name" value="lambda repressor-like DNA-binding domains"/>
    <property type="match status" value="1"/>
</dbReference>
<dbReference type="InterPro" id="IPR001387">
    <property type="entry name" value="Cro/C1-type_HTH"/>
</dbReference>
<name>A0A367FIZ4_9ACTN</name>
<dbReference type="EMBL" id="QOIL01000010">
    <property type="protein sequence ID" value="RCG29792.1"/>
    <property type="molecule type" value="Genomic_DNA"/>
</dbReference>
<evidence type="ECO:0000313" key="2">
    <source>
        <dbReference type="EMBL" id="RCG29792.1"/>
    </source>
</evidence>
<accession>A0A367FIZ4</accession>
<comment type="caution">
    <text evidence="2">The sequence shown here is derived from an EMBL/GenBank/DDBJ whole genome shotgun (WGS) entry which is preliminary data.</text>
</comment>
<dbReference type="SUPFAM" id="SSF47413">
    <property type="entry name" value="lambda repressor-like DNA-binding domains"/>
    <property type="match status" value="1"/>
</dbReference>